<organism evidence="1 2">
    <name type="scientific">Parelaphostrongylus tenuis</name>
    <name type="common">Meningeal worm</name>
    <dbReference type="NCBI Taxonomy" id="148309"/>
    <lineage>
        <taxon>Eukaryota</taxon>
        <taxon>Metazoa</taxon>
        <taxon>Ecdysozoa</taxon>
        <taxon>Nematoda</taxon>
        <taxon>Chromadorea</taxon>
        <taxon>Rhabditida</taxon>
        <taxon>Rhabditina</taxon>
        <taxon>Rhabditomorpha</taxon>
        <taxon>Strongyloidea</taxon>
        <taxon>Metastrongylidae</taxon>
        <taxon>Parelaphostrongylus</taxon>
    </lineage>
</organism>
<gene>
    <name evidence="1" type="ORF">KIN20_033042</name>
</gene>
<reference evidence="1" key="1">
    <citation type="submission" date="2021-06" db="EMBL/GenBank/DDBJ databases">
        <title>Parelaphostrongylus tenuis whole genome reference sequence.</title>
        <authorList>
            <person name="Garwood T.J."/>
            <person name="Larsen P.A."/>
            <person name="Fountain-Jones N.M."/>
            <person name="Garbe J.R."/>
            <person name="Macchietto M.G."/>
            <person name="Kania S.A."/>
            <person name="Gerhold R.W."/>
            <person name="Richards J.E."/>
            <person name="Wolf T.M."/>
        </authorList>
    </citation>
    <scope>NUCLEOTIDE SEQUENCE</scope>
    <source>
        <strain evidence="1">MNPRO001-30</strain>
        <tissue evidence="1">Meninges</tissue>
    </source>
</reference>
<proteinExistence type="predicted"/>
<dbReference type="Proteomes" id="UP001196413">
    <property type="component" value="Unassembled WGS sequence"/>
</dbReference>
<evidence type="ECO:0000313" key="2">
    <source>
        <dbReference type="Proteomes" id="UP001196413"/>
    </source>
</evidence>
<feature type="non-terminal residue" evidence="1">
    <location>
        <position position="1"/>
    </location>
</feature>
<comment type="caution">
    <text evidence="1">The sequence shown here is derived from an EMBL/GenBank/DDBJ whole genome shotgun (WGS) entry which is preliminary data.</text>
</comment>
<name>A0AAD5R7T4_PARTN</name>
<protein>
    <submittedName>
        <fullName evidence="1">Uncharacterized protein</fullName>
    </submittedName>
</protein>
<sequence length="142" mass="15791">MIVWFYTILYLDNGDLMLGFHGIKFHVVGLRLRDSVGIVPCGGIIRHWSFSLQRNYDVPQEGYETFLLLITSFASTCVCALPSPNQLQIVVRGKKGSAVMRIVVEPTNLESVAQRCSQSEDMPIGSLPLQYPVEDISGTQNS</sequence>
<dbReference type="EMBL" id="JAHQIW010006926">
    <property type="protein sequence ID" value="KAJ1371154.1"/>
    <property type="molecule type" value="Genomic_DNA"/>
</dbReference>
<dbReference type="AlphaFoldDB" id="A0AAD5R7T4"/>
<accession>A0AAD5R7T4</accession>
<evidence type="ECO:0000313" key="1">
    <source>
        <dbReference type="EMBL" id="KAJ1371154.1"/>
    </source>
</evidence>
<keyword evidence="2" id="KW-1185">Reference proteome</keyword>